<protein>
    <recommendedName>
        <fullName evidence="3">Immunity protein 22</fullName>
    </recommendedName>
</protein>
<proteinExistence type="predicted"/>
<organism evidence="1 2">
    <name type="scientific">Sphingobacterium puteale</name>
    <dbReference type="NCBI Taxonomy" id="2420510"/>
    <lineage>
        <taxon>Bacteria</taxon>
        <taxon>Pseudomonadati</taxon>
        <taxon>Bacteroidota</taxon>
        <taxon>Sphingobacteriia</taxon>
        <taxon>Sphingobacteriales</taxon>
        <taxon>Sphingobacteriaceae</taxon>
        <taxon>Sphingobacterium</taxon>
    </lineage>
</organism>
<reference evidence="1 2" key="1">
    <citation type="submission" date="2018-10" db="EMBL/GenBank/DDBJ databases">
        <title>Sphingobacterium sp. M05W1-28.</title>
        <authorList>
            <person name="Cai H."/>
        </authorList>
    </citation>
    <scope>NUCLEOTIDE SEQUENCE [LARGE SCALE GENOMIC DNA]</scope>
    <source>
        <strain evidence="1 2">M05W1-28</strain>
    </source>
</reference>
<evidence type="ECO:0008006" key="3">
    <source>
        <dbReference type="Google" id="ProtNLM"/>
    </source>
</evidence>
<dbReference type="EMBL" id="RBWS01000003">
    <property type="protein sequence ID" value="RKO72953.1"/>
    <property type="molecule type" value="Genomic_DNA"/>
</dbReference>
<dbReference type="AlphaFoldDB" id="A0A420W324"/>
<evidence type="ECO:0000313" key="2">
    <source>
        <dbReference type="Proteomes" id="UP000282423"/>
    </source>
</evidence>
<dbReference type="RefSeq" id="WP_121121443.1">
    <property type="nucleotide sequence ID" value="NZ_RBWS01000003.1"/>
</dbReference>
<sequence length="138" mass="16024">MSRMSKAHIWVGFTRKKQSEFDKYFDQSKAFLFDSTGKEKNPSEVELSQFSKDLKKEYSFNEDFLFIYYAGEALLEIGELLAEMEDISSPEIVKEACIATGITEANAFFFYTDTNLKVNEPEKKFNDLTYIGFFDTTF</sequence>
<evidence type="ECO:0000313" key="1">
    <source>
        <dbReference type="EMBL" id="RKO72953.1"/>
    </source>
</evidence>
<name>A0A420W324_9SPHI</name>
<gene>
    <name evidence="1" type="ORF">D7322_03670</name>
</gene>
<accession>A0A420W324</accession>
<dbReference type="OrthoDB" id="6023559at2"/>
<keyword evidence="2" id="KW-1185">Reference proteome</keyword>
<dbReference type="Proteomes" id="UP000282423">
    <property type="component" value="Unassembled WGS sequence"/>
</dbReference>
<comment type="caution">
    <text evidence="1">The sequence shown here is derived from an EMBL/GenBank/DDBJ whole genome shotgun (WGS) entry which is preliminary data.</text>
</comment>